<keyword evidence="6" id="KW-0805">Transcription regulation</keyword>
<dbReference type="SUPFAM" id="SSF46785">
    <property type="entry name" value="Winged helix' DNA-binding domain"/>
    <property type="match status" value="1"/>
</dbReference>
<comment type="subcellular location">
    <subcellularLocation>
        <location evidence="1">Cytoplasm</location>
    </subcellularLocation>
</comment>
<sequence length="135" mass="15805">MDVKDALHILKENGYKYTGKREDMIGYFAGEDRYRSAKDLLSFMEPTYKGISYDTIYRNLHLFSELGILEATELNGEKQFRIKCDTHHHHHFICKDCGFTKEVHTCPMDDIRSELDSFVVEDHKFEIYGLCPACQ</sequence>
<feature type="binding site" evidence="9">
    <location>
        <position position="134"/>
    </location>
    <ligand>
        <name>Zn(2+)</name>
        <dbReference type="ChEBI" id="CHEBI:29105"/>
    </ligand>
</feature>
<evidence type="ECO:0000313" key="12">
    <source>
        <dbReference type="Proteomes" id="UP000315215"/>
    </source>
</evidence>
<keyword evidence="7" id="KW-0238">DNA-binding</keyword>
<dbReference type="GO" id="GO:0003700">
    <property type="term" value="F:DNA-binding transcription factor activity"/>
    <property type="evidence" value="ECO:0007669"/>
    <property type="project" value="InterPro"/>
</dbReference>
<evidence type="ECO:0000256" key="1">
    <source>
        <dbReference type="ARBA" id="ARBA00004496"/>
    </source>
</evidence>
<evidence type="ECO:0000256" key="7">
    <source>
        <dbReference type="ARBA" id="ARBA00023125"/>
    </source>
</evidence>
<feature type="binding site" evidence="10">
    <location>
        <position position="123"/>
    </location>
    <ligand>
        <name>Fe cation</name>
        <dbReference type="ChEBI" id="CHEBI:24875"/>
    </ligand>
</feature>
<evidence type="ECO:0000256" key="8">
    <source>
        <dbReference type="ARBA" id="ARBA00023163"/>
    </source>
</evidence>
<dbReference type="OrthoDB" id="8659436at2"/>
<dbReference type="Gene3D" id="1.10.10.10">
    <property type="entry name" value="Winged helix-like DNA-binding domain superfamily/Winged helix DNA-binding domain"/>
    <property type="match status" value="1"/>
</dbReference>
<keyword evidence="5 9" id="KW-0862">Zinc</keyword>
<evidence type="ECO:0000256" key="6">
    <source>
        <dbReference type="ARBA" id="ARBA00023015"/>
    </source>
</evidence>
<comment type="similarity">
    <text evidence="2">Belongs to the Fur family.</text>
</comment>
<dbReference type="GO" id="GO:0000976">
    <property type="term" value="F:transcription cis-regulatory region binding"/>
    <property type="evidence" value="ECO:0007669"/>
    <property type="project" value="TreeGrafter"/>
</dbReference>
<keyword evidence="3" id="KW-0963">Cytoplasm</keyword>
<evidence type="ECO:0000256" key="10">
    <source>
        <dbReference type="PIRSR" id="PIRSR602481-2"/>
    </source>
</evidence>
<dbReference type="EMBL" id="CP041666">
    <property type="protein sequence ID" value="QDP41020.1"/>
    <property type="molecule type" value="Genomic_DNA"/>
</dbReference>
<dbReference type="GO" id="GO:0045892">
    <property type="term" value="P:negative regulation of DNA-templated transcription"/>
    <property type="evidence" value="ECO:0007669"/>
    <property type="project" value="TreeGrafter"/>
</dbReference>
<feature type="binding site" evidence="9">
    <location>
        <position position="94"/>
    </location>
    <ligand>
        <name>Zn(2+)</name>
        <dbReference type="ChEBI" id="CHEBI:29105"/>
    </ligand>
</feature>
<dbReference type="Proteomes" id="UP000315215">
    <property type="component" value="Chromosome"/>
</dbReference>
<reference evidence="11 12" key="1">
    <citation type="submission" date="2019-07" db="EMBL/GenBank/DDBJ databases">
        <authorList>
            <person name="Li J."/>
        </authorList>
    </citation>
    <scope>NUCLEOTIDE SEQUENCE [LARGE SCALE GENOMIC DNA]</scope>
    <source>
        <strain evidence="11 12">TKL69</strain>
    </source>
</reference>
<dbReference type="GO" id="GO:0008270">
    <property type="term" value="F:zinc ion binding"/>
    <property type="evidence" value="ECO:0007669"/>
    <property type="project" value="TreeGrafter"/>
</dbReference>
<keyword evidence="9" id="KW-0479">Metal-binding</keyword>
<dbReference type="PANTHER" id="PTHR33202:SF1">
    <property type="entry name" value="FERRIC UPTAKE REGULATION PROTEIN"/>
    <property type="match status" value="1"/>
</dbReference>
<gene>
    <name evidence="11" type="ORF">FN924_12955</name>
</gene>
<evidence type="ECO:0000256" key="2">
    <source>
        <dbReference type="ARBA" id="ARBA00007957"/>
    </source>
</evidence>
<dbReference type="Gene3D" id="3.30.1490.190">
    <property type="match status" value="1"/>
</dbReference>
<dbReference type="GO" id="GO:1900376">
    <property type="term" value="P:regulation of secondary metabolite biosynthetic process"/>
    <property type="evidence" value="ECO:0007669"/>
    <property type="project" value="TreeGrafter"/>
</dbReference>
<evidence type="ECO:0000256" key="3">
    <source>
        <dbReference type="ARBA" id="ARBA00022490"/>
    </source>
</evidence>
<name>A0A516KHZ4_9BACI</name>
<keyword evidence="8" id="KW-0804">Transcription</keyword>
<feature type="binding site" evidence="10">
    <location>
        <position position="88"/>
    </location>
    <ligand>
        <name>Fe cation</name>
        <dbReference type="ChEBI" id="CHEBI:24875"/>
    </ligand>
</feature>
<dbReference type="InterPro" id="IPR002481">
    <property type="entry name" value="FUR"/>
</dbReference>
<feature type="binding site" evidence="9">
    <location>
        <position position="97"/>
    </location>
    <ligand>
        <name>Zn(2+)</name>
        <dbReference type="ChEBI" id="CHEBI:29105"/>
    </ligand>
</feature>
<dbReference type="InterPro" id="IPR036390">
    <property type="entry name" value="WH_DNA-bd_sf"/>
</dbReference>
<protein>
    <submittedName>
        <fullName evidence="11">Transcriptional repressor</fullName>
    </submittedName>
</protein>
<dbReference type="RefSeq" id="WP_143895144.1">
    <property type="nucleotide sequence ID" value="NZ_CP041666.1"/>
</dbReference>
<feature type="binding site" evidence="9">
    <location>
        <position position="131"/>
    </location>
    <ligand>
        <name>Zn(2+)</name>
        <dbReference type="ChEBI" id="CHEBI:29105"/>
    </ligand>
</feature>
<dbReference type="AlphaFoldDB" id="A0A516KHZ4"/>
<dbReference type="PANTHER" id="PTHR33202">
    <property type="entry name" value="ZINC UPTAKE REGULATION PROTEIN"/>
    <property type="match status" value="1"/>
</dbReference>
<dbReference type="Pfam" id="PF01475">
    <property type="entry name" value="FUR"/>
    <property type="match status" value="1"/>
</dbReference>
<accession>A0A516KHZ4</accession>
<organism evidence="11 12">
    <name type="scientific">Radiobacillus deserti</name>
    <dbReference type="NCBI Taxonomy" id="2594883"/>
    <lineage>
        <taxon>Bacteria</taxon>
        <taxon>Bacillati</taxon>
        <taxon>Bacillota</taxon>
        <taxon>Bacilli</taxon>
        <taxon>Bacillales</taxon>
        <taxon>Bacillaceae</taxon>
        <taxon>Radiobacillus</taxon>
    </lineage>
</organism>
<keyword evidence="12" id="KW-1185">Reference proteome</keyword>
<dbReference type="InterPro" id="IPR036388">
    <property type="entry name" value="WH-like_DNA-bd_sf"/>
</dbReference>
<dbReference type="InterPro" id="IPR043135">
    <property type="entry name" value="Fur_C"/>
</dbReference>
<evidence type="ECO:0000256" key="5">
    <source>
        <dbReference type="ARBA" id="ARBA00022833"/>
    </source>
</evidence>
<evidence type="ECO:0000256" key="4">
    <source>
        <dbReference type="ARBA" id="ARBA00022491"/>
    </source>
</evidence>
<evidence type="ECO:0000256" key="9">
    <source>
        <dbReference type="PIRSR" id="PIRSR602481-1"/>
    </source>
</evidence>
<comment type="cofactor">
    <cofactor evidence="10">
        <name>Mn(2+)</name>
        <dbReference type="ChEBI" id="CHEBI:29035"/>
    </cofactor>
    <cofactor evidence="10">
        <name>Fe(2+)</name>
        <dbReference type="ChEBI" id="CHEBI:29033"/>
    </cofactor>
    <text evidence="10">Binds 1 Mn(2+) or Fe(2+) ion per subunit.</text>
</comment>
<proteinExistence type="inferred from homology"/>
<dbReference type="GO" id="GO:0005737">
    <property type="term" value="C:cytoplasm"/>
    <property type="evidence" value="ECO:0007669"/>
    <property type="project" value="UniProtKB-SubCell"/>
</dbReference>
<dbReference type="CDD" id="cd07153">
    <property type="entry name" value="Fur_like"/>
    <property type="match status" value="1"/>
</dbReference>
<comment type="cofactor">
    <cofactor evidence="9">
        <name>Zn(2+)</name>
        <dbReference type="ChEBI" id="CHEBI:29105"/>
    </cofactor>
    <text evidence="9">Binds 1 zinc ion per subunit.</text>
</comment>
<keyword evidence="10" id="KW-0408">Iron</keyword>
<evidence type="ECO:0000313" key="11">
    <source>
        <dbReference type="EMBL" id="QDP41020.1"/>
    </source>
</evidence>
<dbReference type="KEGG" id="aqt:FN924_12955"/>
<keyword evidence="4" id="KW-0678">Repressor</keyword>